<dbReference type="InterPro" id="IPR008257">
    <property type="entry name" value="Pept_M19"/>
</dbReference>
<comment type="similarity">
    <text evidence="1">Belongs to the metallo-dependent hydrolases superfamily. Peptidase M19 family.</text>
</comment>
<feature type="chain" id="PRO_5005126748" description="Dipeptidase" evidence="1">
    <location>
        <begin position="18"/>
        <end position="417"/>
    </location>
</feature>
<dbReference type="EC" id="3.4.13.19" evidence="1"/>
<evidence type="ECO:0000313" key="2">
    <source>
        <dbReference type="EMBL" id="EFA08612.1"/>
    </source>
</evidence>
<dbReference type="CDD" id="cd01301">
    <property type="entry name" value="rDP_like"/>
    <property type="match status" value="1"/>
</dbReference>
<dbReference type="InterPro" id="IPR000180">
    <property type="entry name" value="Dipep_AS"/>
</dbReference>
<dbReference type="PROSITE" id="PS51365">
    <property type="entry name" value="RENAL_DIPEPTIDASE_2"/>
    <property type="match status" value="1"/>
</dbReference>
<dbReference type="HOGENOM" id="CLU_031404_4_2_1"/>
<keyword evidence="1" id="KW-0645">Protease</keyword>
<keyword evidence="1" id="KW-0472">Membrane</keyword>
<dbReference type="EMBL" id="KQ971358">
    <property type="protein sequence ID" value="EFA08612.1"/>
    <property type="molecule type" value="Genomic_DNA"/>
</dbReference>
<organism evidence="2 3">
    <name type="scientific">Tribolium castaneum</name>
    <name type="common">Red flour beetle</name>
    <dbReference type="NCBI Taxonomy" id="7070"/>
    <lineage>
        <taxon>Eukaryota</taxon>
        <taxon>Metazoa</taxon>
        <taxon>Ecdysozoa</taxon>
        <taxon>Arthropoda</taxon>
        <taxon>Hexapoda</taxon>
        <taxon>Insecta</taxon>
        <taxon>Pterygota</taxon>
        <taxon>Neoptera</taxon>
        <taxon>Endopterygota</taxon>
        <taxon>Coleoptera</taxon>
        <taxon>Polyphaga</taxon>
        <taxon>Cucujiformia</taxon>
        <taxon>Tenebrionidae</taxon>
        <taxon>Tenebrionidae incertae sedis</taxon>
        <taxon>Tribolium</taxon>
    </lineage>
</organism>
<keyword evidence="1" id="KW-0862">Zinc</keyword>
<comment type="catalytic activity">
    <reaction evidence="1">
        <text>an L-aminoacyl-L-amino acid + H2O = 2 an L-alpha-amino acid</text>
        <dbReference type="Rhea" id="RHEA:48940"/>
        <dbReference type="ChEBI" id="CHEBI:15377"/>
        <dbReference type="ChEBI" id="CHEBI:59869"/>
        <dbReference type="ChEBI" id="CHEBI:77460"/>
        <dbReference type="EC" id="3.4.13.19"/>
    </reaction>
</comment>
<keyword evidence="1" id="KW-0336">GPI-anchor</keyword>
<feature type="signal peptide" evidence="1">
    <location>
        <begin position="1"/>
        <end position="17"/>
    </location>
</feature>
<dbReference type="MEROPS" id="M19.A02"/>
<dbReference type="OMA" id="IETTWRN"/>
<dbReference type="OrthoDB" id="445695at2759"/>
<dbReference type="InParanoid" id="D6WVT6"/>
<keyword evidence="1" id="KW-0449">Lipoprotein</keyword>
<reference evidence="2 3" key="1">
    <citation type="journal article" date="2008" name="Nature">
        <title>The genome of the model beetle and pest Tribolium castaneum.</title>
        <authorList>
            <consortium name="Tribolium Genome Sequencing Consortium"/>
            <person name="Richards S."/>
            <person name="Gibbs R.A."/>
            <person name="Weinstock G.M."/>
            <person name="Brown S.J."/>
            <person name="Denell R."/>
            <person name="Beeman R.W."/>
            <person name="Gibbs R."/>
            <person name="Beeman R.W."/>
            <person name="Brown S.J."/>
            <person name="Bucher G."/>
            <person name="Friedrich M."/>
            <person name="Grimmelikhuijzen C.J."/>
            <person name="Klingler M."/>
            <person name="Lorenzen M."/>
            <person name="Richards S."/>
            <person name="Roth S."/>
            <person name="Schroder R."/>
            <person name="Tautz D."/>
            <person name="Zdobnov E.M."/>
            <person name="Muzny D."/>
            <person name="Gibbs R.A."/>
            <person name="Weinstock G.M."/>
            <person name="Attaway T."/>
            <person name="Bell S."/>
            <person name="Buhay C.J."/>
            <person name="Chandrabose M.N."/>
            <person name="Chavez D."/>
            <person name="Clerk-Blankenburg K.P."/>
            <person name="Cree A."/>
            <person name="Dao M."/>
            <person name="Davis C."/>
            <person name="Chacko J."/>
            <person name="Dinh H."/>
            <person name="Dugan-Rocha S."/>
            <person name="Fowler G."/>
            <person name="Garner T.T."/>
            <person name="Garnes J."/>
            <person name="Gnirke A."/>
            <person name="Hawes A."/>
            <person name="Hernandez J."/>
            <person name="Hines S."/>
            <person name="Holder M."/>
            <person name="Hume J."/>
            <person name="Jhangiani S.N."/>
            <person name="Joshi V."/>
            <person name="Khan Z.M."/>
            <person name="Jackson L."/>
            <person name="Kovar C."/>
            <person name="Kowis A."/>
            <person name="Lee S."/>
            <person name="Lewis L.R."/>
            <person name="Margolis J."/>
            <person name="Morgan M."/>
            <person name="Nazareth L.V."/>
            <person name="Nguyen N."/>
            <person name="Okwuonu G."/>
            <person name="Parker D."/>
            <person name="Richards S."/>
            <person name="Ruiz S.J."/>
            <person name="Santibanez J."/>
            <person name="Savard J."/>
            <person name="Scherer S.E."/>
            <person name="Schneider B."/>
            <person name="Sodergren E."/>
            <person name="Tautz D."/>
            <person name="Vattahil S."/>
            <person name="Villasana D."/>
            <person name="White C.S."/>
            <person name="Wright R."/>
            <person name="Park Y."/>
            <person name="Beeman R.W."/>
            <person name="Lord J."/>
            <person name="Oppert B."/>
            <person name="Lorenzen M."/>
            <person name="Brown S."/>
            <person name="Wang L."/>
            <person name="Savard J."/>
            <person name="Tautz D."/>
            <person name="Richards S."/>
            <person name="Weinstock G."/>
            <person name="Gibbs R.A."/>
            <person name="Liu Y."/>
            <person name="Worley K."/>
            <person name="Weinstock G."/>
            <person name="Elsik C.G."/>
            <person name="Reese J.T."/>
            <person name="Elhaik E."/>
            <person name="Landan G."/>
            <person name="Graur D."/>
            <person name="Arensburger P."/>
            <person name="Atkinson P."/>
            <person name="Beeman R.W."/>
            <person name="Beidler J."/>
            <person name="Brown S.J."/>
            <person name="Demuth J.P."/>
            <person name="Drury D.W."/>
            <person name="Du Y.Z."/>
            <person name="Fujiwara H."/>
            <person name="Lorenzen M."/>
            <person name="Maselli V."/>
            <person name="Osanai M."/>
            <person name="Park Y."/>
            <person name="Robertson H.M."/>
            <person name="Tu Z."/>
            <person name="Wang J.J."/>
            <person name="Wang S."/>
            <person name="Richards S."/>
            <person name="Song H."/>
            <person name="Zhang L."/>
            <person name="Sodergren E."/>
            <person name="Werner D."/>
            <person name="Stanke M."/>
            <person name="Morgenstern B."/>
            <person name="Solovyev V."/>
            <person name="Kosarev P."/>
            <person name="Brown G."/>
            <person name="Chen H.C."/>
            <person name="Ermolaeva O."/>
            <person name="Hlavina W."/>
            <person name="Kapustin Y."/>
            <person name="Kiryutin B."/>
            <person name="Kitts P."/>
            <person name="Maglott D."/>
            <person name="Pruitt K."/>
            <person name="Sapojnikov V."/>
            <person name="Souvorov A."/>
            <person name="Mackey A.J."/>
            <person name="Waterhouse R.M."/>
            <person name="Wyder S."/>
            <person name="Zdobnov E.M."/>
            <person name="Zdobnov E.M."/>
            <person name="Wyder S."/>
            <person name="Kriventseva E.V."/>
            <person name="Kadowaki T."/>
            <person name="Bork P."/>
            <person name="Aranda M."/>
            <person name="Bao R."/>
            <person name="Beermann A."/>
            <person name="Berns N."/>
            <person name="Bolognesi R."/>
            <person name="Bonneton F."/>
            <person name="Bopp D."/>
            <person name="Brown S.J."/>
            <person name="Bucher G."/>
            <person name="Butts T."/>
            <person name="Chaumot A."/>
            <person name="Denell R.E."/>
            <person name="Ferrier D.E."/>
            <person name="Friedrich M."/>
            <person name="Gordon C.M."/>
            <person name="Jindra M."/>
            <person name="Klingler M."/>
            <person name="Lan Q."/>
            <person name="Lattorff H.M."/>
            <person name="Laudet V."/>
            <person name="von Levetsow C."/>
            <person name="Liu Z."/>
            <person name="Lutz R."/>
            <person name="Lynch J.A."/>
            <person name="da Fonseca R.N."/>
            <person name="Posnien N."/>
            <person name="Reuter R."/>
            <person name="Roth S."/>
            <person name="Savard J."/>
            <person name="Schinko J.B."/>
            <person name="Schmitt C."/>
            <person name="Schoppmeier M."/>
            <person name="Schroder R."/>
            <person name="Shippy T.D."/>
            <person name="Simonnet F."/>
            <person name="Marques-Souza H."/>
            <person name="Tautz D."/>
            <person name="Tomoyasu Y."/>
            <person name="Trauner J."/>
            <person name="Van der Zee M."/>
            <person name="Vervoort M."/>
            <person name="Wittkopp N."/>
            <person name="Wimmer E.A."/>
            <person name="Yang X."/>
            <person name="Jones A.K."/>
            <person name="Sattelle D.B."/>
            <person name="Ebert P.R."/>
            <person name="Nelson D."/>
            <person name="Scott J.G."/>
            <person name="Beeman R.W."/>
            <person name="Muthukrishnan S."/>
            <person name="Kramer K.J."/>
            <person name="Arakane Y."/>
            <person name="Beeman R.W."/>
            <person name="Zhu Q."/>
            <person name="Hogenkamp D."/>
            <person name="Dixit R."/>
            <person name="Oppert B."/>
            <person name="Jiang H."/>
            <person name="Zou Z."/>
            <person name="Marshall J."/>
            <person name="Elpidina E."/>
            <person name="Vinokurov K."/>
            <person name="Oppert C."/>
            <person name="Zou Z."/>
            <person name="Evans J."/>
            <person name="Lu Z."/>
            <person name="Zhao P."/>
            <person name="Sumathipala N."/>
            <person name="Altincicek B."/>
            <person name="Vilcinskas A."/>
            <person name="Williams M."/>
            <person name="Hultmark D."/>
            <person name="Hetru C."/>
            <person name="Jiang H."/>
            <person name="Grimmelikhuijzen C.J."/>
            <person name="Hauser F."/>
            <person name="Cazzamali G."/>
            <person name="Williamson M."/>
            <person name="Park Y."/>
            <person name="Li B."/>
            <person name="Tanaka Y."/>
            <person name="Predel R."/>
            <person name="Neupert S."/>
            <person name="Schachtner J."/>
            <person name="Verleyen P."/>
            <person name="Raible F."/>
            <person name="Bork P."/>
            <person name="Friedrich M."/>
            <person name="Walden K.K."/>
            <person name="Robertson H.M."/>
            <person name="Angeli S."/>
            <person name="Foret S."/>
            <person name="Bucher G."/>
            <person name="Schuetz S."/>
            <person name="Maleszka R."/>
            <person name="Wimmer E.A."/>
            <person name="Beeman R.W."/>
            <person name="Lorenzen M."/>
            <person name="Tomoyasu Y."/>
            <person name="Miller S.C."/>
            <person name="Grossmann D."/>
            <person name="Bucher G."/>
        </authorList>
    </citation>
    <scope>NUCLEOTIDE SEQUENCE [LARGE SCALE GENOMIC DNA]</scope>
    <source>
        <strain evidence="2 3">Georgia GA2</strain>
    </source>
</reference>
<keyword evidence="3" id="KW-1185">Reference proteome</keyword>
<dbReference type="Proteomes" id="UP000007266">
    <property type="component" value="Linkage group 8"/>
</dbReference>
<comment type="subunit">
    <text evidence="1">Homodimer; disulfide-linked.</text>
</comment>
<dbReference type="GO" id="GO:0098552">
    <property type="term" value="C:side of membrane"/>
    <property type="evidence" value="ECO:0007669"/>
    <property type="project" value="UniProtKB-KW"/>
</dbReference>
<proteinExistence type="inferred from homology"/>
<dbReference type="PROSITE" id="PS00869">
    <property type="entry name" value="RENAL_DIPEPTIDASE_1"/>
    <property type="match status" value="1"/>
</dbReference>
<sequence length="417" mass="46262">MLKLLSLLAILPYLCHSLPATTPDLTPGRTALDNFPLIDGHNDLPYNLYSKLKNQISKFAFDSDLSNDTVFGFQACKSCFTDLERAKKGKLGGQFWVAYVDCNPSNYSTIVSRSFEQVDVIQRLIKKFSDRMQFVTTADGILDAFKNKKIASLIGLEGGHSIDNKMALLRQFYDAGVRYMTLTHTCNLPWADASPVDDSNNSPEVNLTKFGEKIVLEMNRLGMLVDLSHVSHNVMSRALDVSKAPVIFSHSSAFTVHNHHRNVQDDVLEKVKLNQGVVMVNFYTAFVGNDNATIDDVIKHINHIVDKAGIDCVGIGSDYDGVSSVPKGLEDVSKYPDLFDKLKEQNPERWTIANLEKLAGKNLYRVFKSVEAVRDQLATSMPDESLIPDEDLAENTASVGVLPTFISIVISAIILKL</sequence>
<gene>
    <name evidence="2" type="primary">AUGUSTUS-3.0.2_06275</name>
    <name evidence="2" type="ORF">TcasGA2_TC006275</name>
</gene>
<keyword evidence="1" id="KW-1015">Disulfide bond</keyword>
<dbReference type="KEGG" id="tca:658060"/>
<keyword evidence="1" id="KW-0482">Metalloprotease</keyword>
<keyword evidence="1" id="KW-0378">Hydrolase</keyword>
<dbReference type="PhylomeDB" id="D6WVT6"/>
<dbReference type="Pfam" id="PF01244">
    <property type="entry name" value="Peptidase_M19"/>
    <property type="match status" value="1"/>
</dbReference>
<dbReference type="GO" id="GO:0046872">
    <property type="term" value="F:metal ion binding"/>
    <property type="evidence" value="ECO:0007669"/>
    <property type="project" value="UniProtKB-UniRule"/>
</dbReference>
<dbReference type="InterPro" id="IPR032466">
    <property type="entry name" value="Metal_Hydrolase"/>
</dbReference>
<name>D6WVT6_TRICA</name>
<dbReference type="SUPFAM" id="SSF51556">
    <property type="entry name" value="Metallo-dependent hydrolases"/>
    <property type="match status" value="1"/>
</dbReference>
<dbReference type="Gene3D" id="3.20.20.140">
    <property type="entry name" value="Metal-dependent hydrolases"/>
    <property type="match status" value="1"/>
</dbReference>
<dbReference type="GO" id="GO:0070573">
    <property type="term" value="F:metallodipeptidase activity"/>
    <property type="evidence" value="ECO:0007669"/>
    <property type="project" value="InterPro"/>
</dbReference>
<dbReference type="AlphaFoldDB" id="D6WVT6"/>
<accession>D6WVT6</accession>
<comment type="subcellular location">
    <subcellularLocation>
        <location evidence="1">Membrane</location>
        <topology evidence="1">Lipid-anchor</topology>
        <topology evidence="1">GPI-anchor</topology>
    </subcellularLocation>
</comment>
<keyword evidence="1" id="KW-0732">Signal</keyword>
<dbReference type="STRING" id="7070.D6WVT6"/>
<dbReference type="PANTHER" id="PTHR10443:SF45">
    <property type="entry name" value="DIPEPTIDASE"/>
    <property type="match status" value="1"/>
</dbReference>
<evidence type="ECO:0000256" key="1">
    <source>
        <dbReference type="RuleBase" id="RU341113"/>
    </source>
</evidence>
<keyword evidence="1" id="KW-0224">Dipeptidase</keyword>
<keyword evidence="1" id="KW-0479">Metal-binding</keyword>
<dbReference type="eggNOG" id="KOG4127">
    <property type="taxonomic scope" value="Eukaryota"/>
</dbReference>
<evidence type="ECO:0000313" key="3">
    <source>
        <dbReference type="Proteomes" id="UP000007266"/>
    </source>
</evidence>
<keyword evidence="1" id="KW-0325">Glycoprotein</keyword>
<protein>
    <recommendedName>
        <fullName evidence="1">Dipeptidase</fullName>
        <ecNumber evidence="1">3.4.13.19</ecNumber>
    </recommendedName>
</protein>
<dbReference type="PANTHER" id="PTHR10443">
    <property type="entry name" value="MICROSOMAL DIPEPTIDASE"/>
    <property type="match status" value="1"/>
</dbReference>
<dbReference type="GO" id="GO:0006508">
    <property type="term" value="P:proteolysis"/>
    <property type="evidence" value="ECO:0007669"/>
    <property type="project" value="UniProtKB-KW"/>
</dbReference>
<dbReference type="GO" id="GO:0016805">
    <property type="term" value="F:dipeptidase activity"/>
    <property type="evidence" value="ECO:0000318"/>
    <property type="project" value="GO_Central"/>
</dbReference>
<comment type="cofactor">
    <cofactor evidence="1">
        <name>Zn(2+)</name>
        <dbReference type="ChEBI" id="CHEBI:29105"/>
    </cofactor>
</comment>
<reference evidence="2 3" key="2">
    <citation type="journal article" date="2010" name="Nucleic Acids Res.">
        <title>BeetleBase in 2010: revisions to provide comprehensive genomic information for Tribolium castaneum.</title>
        <authorList>
            <person name="Kim H.S."/>
            <person name="Murphy T."/>
            <person name="Xia J."/>
            <person name="Caragea D."/>
            <person name="Park Y."/>
            <person name="Beeman R.W."/>
            <person name="Lorenzen M.D."/>
            <person name="Butcher S."/>
            <person name="Manak J.R."/>
            <person name="Brown S.J."/>
        </authorList>
    </citation>
    <scope>GENOME REANNOTATION</scope>
    <source>
        <strain evidence="2 3">Georgia GA2</strain>
    </source>
</reference>